<dbReference type="FunFam" id="3.40.50.150:FF:000294">
    <property type="entry name" value="O-methyltransferase family protein"/>
    <property type="match status" value="1"/>
</dbReference>
<comment type="similarity">
    <text evidence="4">Belongs to the class I-like SAM-binding methyltransferase superfamily. Cation-independent O-methyltransferase family. COMT subfamily.</text>
</comment>
<dbReference type="InterPro" id="IPR036388">
    <property type="entry name" value="WH-like_DNA-bd_sf"/>
</dbReference>
<dbReference type="GO" id="GO:0032259">
    <property type="term" value="P:methylation"/>
    <property type="evidence" value="ECO:0007669"/>
    <property type="project" value="UniProtKB-KW"/>
</dbReference>
<dbReference type="InterPro" id="IPR012967">
    <property type="entry name" value="COMT_dimerisation"/>
</dbReference>
<evidence type="ECO:0000259" key="6">
    <source>
        <dbReference type="Pfam" id="PF00891"/>
    </source>
</evidence>
<dbReference type="GO" id="GO:0046983">
    <property type="term" value="F:protein dimerization activity"/>
    <property type="evidence" value="ECO:0007669"/>
    <property type="project" value="InterPro"/>
</dbReference>
<name>A0AAV1BY81_OLDCO</name>
<feature type="domain" description="O-methyltransferase C-terminal" evidence="6">
    <location>
        <begin position="136"/>
        <end position="342"/>
    </location>
</feature>
<keyword evidence="2" id="KW-0808">Transferase</keyword>
<dbReference type="Pfam" id="PF08100">
    <property type="entry name" value="Dimerisation"/>
    <property type="match status" value="1"/>
</dbReference>
<evidence type="ECO:0000313" key="8">
    <source>
        <dbReference type="EMBL" id="CAI9088319.1"/>
    </source>
</evidence>
<sequence>MEAMDEATNLLLQGQAEIWKHIFSFVNSMALKCAVELRIPDILHSHNRPLSLLEIASKIPNSSSPNLPYLSRIMRLLVHNKIFTSTTLPSSGDGDEPSSVVYGPTEVSSWLVQDGNELSFGPFLLMENHPWTLSPWHQLSACVREGGIAFKKAHGCEIWDFAAKNPEFNKLFNDGMACTGKITRNAILSGLEKDAFKGLESVVDVGGGTGQTIAEIVGNYPQIKGINFDLPHVIATAPEYAGVSHVGGDMFREIPAAQAVFMKWVMHDWDDEDCVRILKNCRKAIPEETGKIFIVDLVLNPDGDVVFGSTGLALDLLMIAHSSGGMERTEFEWKILLQKGGFPRYKITKIPALYSMIEAYPN</sequence>
<keyword evidence="3" id="KW-0949">S-adenosyl-L-methionine</keyword>
<dbReference type="Gene3D" id="1.10.10.10">
    <property type="entry name" value="Winged helix-like DNA-binding domain superfamily/Winged helix DNA-binding domain"/>
    <property type="match status" value="1"/>
</dbReference>
<evidence type="ECO:0000256" key="1">
    <source>
        <dbReference type="ARBA" id="ARBA00022603"/>
    </source>
</evidence>
<evidence type="ECO:0000256" key="4">
    <source>
        <dbReference type="ARBA" id="ARBA00034481"/>
    </source>
</evidence>
<dbReference type="InterPro" id="IPR036390">
    <property type="entry name" value="WH_DNA-bd_sf"/>
</dbReference>
<dbReference type="PANTHER" id="PTHR11746">
    <property type="entry name" value="O-METHYLTRANSFERASE"/>
    <property type="match status" value="1"/>
</dbReference>
<dbReference type="InterPro" id="IPR016461">
    <property type="entry name" value="COMT-like"/>
</dbReference>
<evidence type="ECO:0000256" key="3">
    <source>
        <dbReference type="ARBA" id="ARBA00022691"/>
    </source>
</evidence>
<dbReference type="AlphaFoldDB" id="A0AAV1BY81"/>
<keyword evidence="1" id="KW-0489">Methyltransferase</keyword>
<feature type="domain" description="O-methyltransferase dimerisation" evidence="7">
    <location>
        <begin position="19"/>
        <end position="114"/>
    </location>
</feature>
<keyword evidence="9" id="KW-1185">Reference proteome</keyword>
<evidence type="ECO:0000256" key="2">
    <source>
        <dbReference type="ARBA" id="ARBA00022679"/>
    </source>
</evidence>
<dbReference type="EMBL" id="OX459118">
    <property type="protein sequence ID" value="CAI9088319.1"/>
    <property type="molecule type" value="Genomic_DNA"/>
</dbReference>
<feature type="active site" description="Proton acceptor" evidence="5">
    <location>
        <position position="267"/>
    </location>
</feature>
<proteinExistence type="inferred from homology"/>
<dbReference type="PROSITE" id="PS51683">
    <property type="entry name" value="SAM_OMT_II"/>
    <property type="match status" value="1"/>
</dbReference>
<dbReference type="Proteomes" id="UP001161247">
    <property type="component" value="Chromosome 1"/>
</dbReference>
<dbReference type="Gene3D" id="3.40.50.150">
    <property type="entry name" value="Vaccinia Virus protein VP39"/>
    <property type="match status" value="1"/>
</dbReference>
<accession>A0AAV1BY81</accession>
<dbReference type="GO" id="GO:0008171">
    <property type="term" value="F:O-methyltransferase activity"/>
    <property type="evidence" value="ECO:0007669"/>
    <property type="project" value="InterPro"/>
</dbReference>
<evidence type="ECO:0000313" key="9">
    <source>
        <dbReference type="Proteomes" id="UP001161247"/>
    </source>
</evidence>
<dbReference type="Pfam" id="PF00891">
    <property type="entry name" value="Methyltransf_2"/>
    <property type="match status" value="1"/>
</dbReference>
<evidence type="ECO:0000256" key="5">
    <source>
        <dbReference type="PIRSR" id="PIRSR005739-1"/>
    </source>
</evidence>
<dbReference type="SUPFAM" id="SSF46785">
    <property type="entry name" value="Winged helix' DNA-binding domain"/>
    <property type="match status" value="1"/>
</dbReference>
<organism evidence="8 9">
    <name type="scientific">Oldenlandia corymbosa var. corymbosa</name>
    <dbReference type="NCBI Taxonomy" id="529605"/>
    <lineage>
        <taxon>Eukaryota</taxon>
        <taxon>Viridiplantae</taxon>
        <taxon>Streptophyta</taxon>
        <taxon>Embryophyta</taxon>
        <taxon>Tracheophyta</taxon>
        <taxon>Spermatophyta</taxon>
        <taxon>Magnoliopsida</taxon>
        <taxon>eudicotyledons</taxon>
        <taxon>Gunneridae</taxon>
        <taxon>Pentapetalae</taxon>
        <taxon>asterids</taxon>
        <taxon>lamiids</taxon>
        <taxon>Gentianales</taxon>
        <taxon>Rubiaceae</taxon>
        <taxon>Rubioideae</taxon>
        <taxon>Spermacoceae</taxon>
        <taxon>Hedyotis-Oldenlandia complex</taxon>
        <taxon>Oldenlandia</taxon>
    </lineage>
</organism>
<evidence type="ECO:0000259" key="7">
    <source>
        <dbReference type="Pfam" id="PF08100"/>
    </source>
</evidence>
<protein>
    <submittedName>
        <fullName evidence="8">OLC1v1022622C1</fullName>
    </submittedName>
</protein>
<dbReference type="PIRSF" id="PIRSF005739">
    <property type="entry name" value="O-mtase"/>
    <property type="match status" value="1"/>
</dbReference>
<reference evidence="8" key="1">
    <citation type="submission" date="2023-03" db="EMBL/GenBank/DDBJ databases">
        <authorList>
            <person name="Julca I."/>
        </authorList>
    </citation>
    <scope>NUCLEOTIDE SEQUENCE</scope>
</reference>
<gene>
    <name evidence="8" type="ORF">OLC1_LOCUS921</name>
</gene>
<dbReference type="CDD" id="cd02440">
    <property type="entry name" value="AdoMet_MTases"/>
    <property type="match status" value="1"/>
</dbReference>
<dbReference type="InterPro" id="IPR029063">
    <property type="entry name" value="SAM-dependent_MTases_sf"/>
</dbReference>
<dbReference type="SUPFAM" id="SSF53335">
    <property type="entry name" value="S-adenosyl-L-methionine-dependent methyltransferases"/>
    <property type="match status" value="1"/>
</dbReference>
<dbReference type="InterPro" id="IPR001077">
    <property type="entry name" value="COMT_C"/>
</dbReference>